<dbReference type="GeneID" id="78217122"/>
<gene>
    <name evidence="2" type="ORF">H6G43_09340</name>
</gene>
<dbReference type="Proteomes" id="UP000660270">
    <property type="component" value="Unassembled WGS sequence"/>
</dbReference>
<dbReference type="EMBL" id="JACJTM010000016">
    <property type="protein sequence ID" value="MBD2685422.1"/>
    <property type="molecule type" value="Genomic_DNA"/>
</dbReference>
<dbReference type="NCBIfam" id="TIGR02619">
    <property type="entry name" value="putative CRISPR-associated protein, APE2256 family"/>
    <property type="match status" value="1"/>
</dbReference>
<feature type="domain" description="CRISPR system ring nuclease SSO1393-like" evidence="1">
    <location>
        <begin position="50"/>
        <end position="176"/>
    </location>
</feature>
<name>A0ABR8IRW8_APHFL</name>
<keyword evidence="3" id="KW-1185">Reference proteome</keyword>
<comment type="caution">
    <text evidence="2">The sequence shown here is derived from an EMBL/GenBank/DDBJ whole genome shotgun (WGS) entry which is preliminary data.</text>
</comment>
<proteinExistence type="predicted"/>
<organism evidence="2 3">
    <name type="scientific">Aphanizomenon flos-aquae FACHB-1249</name>
    <dbReference type="NCBI Taxonomy" id="2692889"/>
    <lineage>
        <taxon>Bacteria</taxon>
        <taxon>Bacillati</taxon>
        <taxon>Cyanobacteriota</taxon>
        <taxon>Cyanophyceae</taxon>
        <taxon>Nostocales</taxon>
        <taxon>Aphanizomenonaceae</taxon>
        <taxon>Aphanizomenon</taxon>
    </lineage>
</organism>
<reference evidence="2 3" key="1">
    <citation type="journal article" date="2020" name="ISME J.">
        <title>Comparative genomics reveals insights into cyanobacterial evolution and habitat adaptation.</title>
        <authorList>
            <person name="Chen M.Y."/>
            <person name="Teng W.K."/>
            <person name="Zhao L."/>
            <person name="Hu C.X."/>
            <person name="Zhou Y.K."/>
            <person name="Han B.P."/>
            <person name="Song L.R."/>
            <person name="Shu W.S."/>
        </authorList>
    </citation>
    <scope>NUCLEOTIDE SEQUENCE [LARGE SCALE GENOMIC DNA]</scope>
    <source>
        <strain evidence="2 3">FACHB-1249</strain>
    </source>
</reference>
<protein>
    <submittedName>
        <fullName evidence="2">CRISPR-associated protein</fullName>
    </submittedName>
</protein>
<accession>A0ABR8IRW8</accession>
<dbReference type="Gene3D" id="3.40.50.10770">
    <property type="entry name" value="Hypothetical protein VC1899 like domain (Restriction endonuclease-like)"/>
    <property type="match status" value="1"/>
</dbReference>
<evidence type="ECO:0000259" key="1">
    <source>
        <dbReference type="Pfam" id="PF09651"/>
    </source>
</evidence>
<evidence type="ECO:0000313" key="2">
    <source>
        <dbReference type="EMBL" id="MBD2685422.1"/>
    </source>
</evidence>
<dbReference type="InterPro" id="IPR013442">
    <property type="entry name" value="SSO1393-like"/>
</dbReference>
<evidence type="ECO:0000313" key="3">
    <source>
        <dbReference type="Proteomes" id="UP000660270"/>
    </source>
</evidence>
<dbReference type="RefSeq" id="WP_190385059.1">
    <property type="nucleotide sequence ID" value="NZ_JACJTM010000016.1"/>
</dbReference>
<sequence length="303" mass="34531">METMIMTVGTSLLTNRDDNSEKKRPWVGQKNIGDRQIAIQWMSEIEPEFISAETNTIWRLNPNFNDEILLLHSDTPSGLECAEVLKEYLENIRGQKNVSLNPIPGINYDLDESGSALEQMAIFLKKLVLESKGNVTLAATGGFKAQTMIMAVIGNAFKIPICYVHEQYKALIYLPYLSDTAEPQVLIKPANLPESGLDRSQIIKVQNDSYGHHRPKTWKKVEKMLQDIPWVEYVRFDKNAFSAPKNGMKAATRKTGDGRHIFWIHLYENEEKKIAVSVETTGYKPEHLEQATKELRERLGRLI</sequence>
<dbReference type="Pfam" id="PF09651">
    <property type="entry name" value="Cas_APE2256"/>
    <property type="match status" value="1"/>
</dbReference>